<dbReference type="Pfam" id="PF02776">
    <property type="entry name" value="TPP_enzyme_N"/>
    <property type="match status" value="1"/>
</dbReference>
<dbReference type="CDD" id="cd07035">
    <property type="entry name" value="TPP_PYR_POX_like"/>
    <property type="match status" value="1"/>
</dbReference>
<keyword evidence="2 3" id="KW-0786">Thiamine pyrophosphate</keyword>
<dbReference type="EMBL" id="QEKO01000006">
    <property type="protein sequence ID" value="PVY60801.1"/>
    <property type="molecule type" value="Genomic_DNA"/>
</dbReference>
<dbReference type="SUPFAM" id="SSF52518">
    <property type="entry name" value="Thiamin diphosphate-binding fold (THDP-binding)"/>
    <property type="match status" value="2"/>
</dbReference>
<evidence type="ECO:0000259" key="4">
    <source>
        <dbReference type="Pfam" id="PF00205"/>
    </source>
</evidence>
<dbReference type="InterPro" id="IPR012001">
    <property type="entry name" value="Thiamin_PyroP_enz_TPP-bd_dom"/>
</dbReference>
<dbReference type="GO" id="GO:0000287">
    <property type="term" value="F:magnesium ion binding"/>
    <property type="evidence" value="ECO:0007669"/>
    <property type="project" value="InterPro"/>
</dbReference>
<dbReference type="GO" id="GO:0003984">
    <property type="term" value="F:acetolactate synthase activity"/>
    <property type="evidence" value="ECO:0007669"/>
    <property type="project" value="TreeGrafter"/>
</dbReference>
<comment type="similarity">
    <text evidence="1 3">Belongs to the TPP enzyme family.</text>
</comment>
<feature type="domain" description="Thiamine pyrophosphate enzyme TPP-binding" evidence="5">
    <location>
        <begin position="428"/>
        <end position="586"/>
    </location>
</feature>
<dbReference type="RefSeq" id="WP_116519273.1">
    <property type="nucleotide sequence ID" value="NZ_JACCEX010000007.1"/>
</dbReference>
<dbReference type="InterPro" id="IPR029061">
    <property type="entry name" value="THDP-binding"/>
</dbReference>
<evidence type="ECO:0000256" key="3">
    <source>
        <dbReference type="RuleBase" id="RU362132"/>
    </source>
</evidence>
<gene>
    <name evidence="7" type="ORF">C7440_3305</name>
</gene>
<evidence type="ECO:0000313" key="8">
    <source>
        <dbReference type="Proteomes" id="UP000246145"/>
    </source>
</evidence>
<evidence type="ECO:0000256" key="2">
    <source>
        <dbReference type="ARBA" id="ARBA00023052"/>
    </source>
</evidence>
<feature type="domain" description="Thiamine pyrophosphate enzyme central" evidence="4">
    <location>
        <begin position="214"/>
        <end position="290"/>
    </location>
</feature>
<dbReference type="InterPro" id="IPR045229">
    <property type="entry name" value="TPP_enz"/>
</dbReference>
<evidence type="ECO:0000313" key="7">
    <source>
        <dbReference type="EMBL" id="PVY60801.1"/>
    </source>
</evidence>
<dbReference type="InterPro" id="IPR029035">
    <property type="entry name" value="DHS-like_NAD/FAD-binding_dom"/>
</dbReference>
<comment type="caution">
    <text evidence="7">The sequence shown here is derived from an EMBL/GenBank/DDBJ whole genome shotgun (WGS) entry which is preliminary data.</text>
</comment>
<protein>
    <submittedName>
        <fullName evidence="7">Acetolactate synthase-1/2/3 large subunit</fullName>
    </submittedName>
</protein>
<organism evidence="7 8">
    <name type="scientific">Pusillimonas noertemannii</name>
    <dbReference type="NCBI Taxonomy" id="305977"/>
    <lineage>
        <taxon>Bacteria</taxon>
        <taxon>Pseudomonadati</taxon>
        <taxon>Pseudomonadota</taxon>
        <taxon>Betaproteobacteria</taxon>
        <taxon>Burkholderiales</taxon>
        <taxon>Alcaligenaceae</taxon>
        <taxon>Pusillimonas</taxon>
    </lineage>
</organism>
<dbReference type="Pfam" id="PF00205">
    <property type="entry name" value="TPP_enzyme_M"/>
    <property type="match status" value="1"/>
</dbReference>
<evidence type="ECO:0000259" key="6">
    <source>
        <dbReference type="Pfam" id="PF02776"/>
    </source>
</evidence>
<dbReference type="InterPro" id="IPR012000">
    <property type="entry name" value="Thiamin_PyroP_enz_cen_dom"/>
</dbReference>
<feature type="domain" description="Thiamine pyrophosphate enzyme N-terminal TPP-binding" evidence="6">
    <location>
        <begin position="17"/>
        <end position="124"/>
    </location>
</feature>
<dbReference type="GO" id="GO:0009099">
    <property type="term" value="P:L-valine biosynthetic process"/>
    <property type="evidence" value="ECO:0007669"/>
    <property type="project" value="TreeGrafter"/>
</dbReference>
<dbReference type="AlphaFoldDB" id="A0A2U1CII3"/>
<dbReference type="GO" id="GO:0050660">
    <property type="term" value="F:flavin adenine dinucleotide binding"/>
    <property type="evidence" value="ECO:0007669"/>
    <property type="project" value="TreeGrafter"/>
</dbReference>
<proteinExistence type="inferred from homology"/>
<dbReference type="GO" id="GO:0009097">
    <property type="term" value="P:isoleucine biosynthetic process"/>
    <property type="evidence" value="ECO:0007669"/>
    <property type="project" value="TreeGrafter"/>
</dbReference>
<evidence type="ECO:0000259" key="5">
    <source>
        <dbReference type="Pfam" id="PF02775"/>
    </source>
</evidence>
<sequence>MSVPNDADKRLTSRRYGSDFIVDILRQYKMPYAAFNPGASFRGIHDSLVNYLGNESPEFLECMHEEISVAIAHGYARSTGKPMAAILHNVVGLQHATMAIYNAWCDRIPIILLGGTGPMSYTKRRPGSDWVHTALVQGNLIRDFVKWDDQPDDLDSTPESFARAYQTAMTHPQGPVYICYDAQIQEEEPEAFPQLPDPSKFLPPEPAAASPETVQRMAQALVDAKAPVIVADRMGRSHVAFDALLRLADLLSIPVLDQGNRHNFPTRHPLFLVDSSEKVLAEADFVLALDAMDLYGALHTVNRLTRETCPMYKPGTRIAHVTLDGYAVRSWSQDFRRLQETDDSIAADTESFVPALLQACQALVEGSGDVAKAARERLAKWSAHSEELRAEWRARAQSQSGDEPIALSTFASIVWDAIKDEPWVLTQGIANGWVKRLWDISRPDQFVGRYSGGGLGYGMGASLGVTLANPGRLCVNLQGDGDFLFTPTALWTAAHHGIPLLTIIMNNRSYYNSEEHGEKIAAHRKRPVENAGLGTRIVNPDVDYATMARSMGVFGEGPIARATDLPEALARAIAEVKQGRPAVVEVRTQNR</sequence>
<accession>A0A2U1CII3</accession>
<dbReference type="InterPro" id="IPR011766">
    <property type="entry name" value="TPP_enzyme_TPP-bd"/>
</dbReference>
<dbReference type="Proteomes" id="UP000246145">
    <property type="component" value="Unassembled WGS sequence"/>
</dbReference>
<dbReference type="GO" id="GO:0030976">
    <property type="term" value="F:thiamine pyrophosphate binding"/>
    <property type="evidence" value="ECO:0007669"/>
    <property type="project" value="InterPro"/>
</dbReference>
<reference evidence="7 8" key="1">
    <citation type="submission" date="2018-04" db="EMBL/GenBank/DDBJ databases">
        <title>Genomic Encyclopedia of Type Strains, Phase IV (KMG-IV): sequencing the most valuable type-strain genomes for metagenomic binning, comparative biology and taxonomic classification.</title>
        <authorList>
            <person name="Goeker M."/>
        </authorList>
    </citation>
    <scope>NUCLEOTIDE SEQUENCE [LARGE SCALE GENOMIC DNA]</scope>
    <source>
        <strain evidence="7 8">DSM 10065</strain>
    </source>
</reference>
<dbReference type="STRING" id="1231391.GCA_000308195_03308"/>
<name>A0A2U1CII3_9BURK</name>
<keyword evidence="8" id="KW-1185">Reference proteome</keyword>
<dbReference type="GO" id="GO:0005948">
    <property type="term" value="C:acetolactate synthase complex"/>
    <property type="evidence" value="ECO:0007669"/>
    <property type="project" value="TreeGrafter"/>
</dbReference>
<dbReference type="Pfam" id="PF02775">
    <property type="entry name" value="TPP_enzyme_C"/>
    <property type="match status" value="1"/>
</dbReference>
<dbReference type="PANTHER" id="PTHR18968">
    <property type="entry name" value="THIAMINE PYROPHOSPHATE ENZYMES"/>
    <property type="match status" value="1"/>
</dbReference>
<dbReference type="OrthoDB" id="9773408at2"/>
<dbReference type="Gene3D" id="3.40.50.970">
    <property type="match status" value="2"/>
</dbReference>
<dbReference type="Gene3D" id="3.40.50.1220">
    <property type="entry name" value="TPP-binding domain"/>
    <property type="match status" value="1"/>
</dbReference>
<dbReference type="CDD" id="cd02002">
    <property type="entry name" value="TPP_BFDC"/>
    <property type="match status" value="1"/>
</dbReference>
<dbReference type="PANTHER" id="PTHR18968:SF13">
    <property type="entry name" value="ACETOLACTATE SYNTHASE CATALYTIC SUBUNIT, MITOCHONDRIAL"/>
    <property type="match status" value="1"/>
</dbReference>
<dbReference type="SUPFAM" id="SSF52467">
    <property type="entry name" value="DHS-like NAD/FAD-binding domain"/>
    <property type="match status" value="1"/>
</dbReference>
<evidence type="ECO:0000256" key="1">
    <source>
        <dbReference type="ARBA" id="ARBA00007812"/>
    </source>
</evidence>